<dbReference type="AlphaFoldDB" id="A0A9P7RTJ9"/>
<gene>
    <name evidence="3" type="ORF">E1B28_011190</name>
</gene>
<protein>
    <submittedName>
        <fullName evidence="3">Uncharacterized protein</fullName>
    </submittedName>
</protein>
<evidence type="ECO:0000256" key="1">
    <source>
        <dbReference type="SAM" id="Coils"/>
    </source>
</evidence>
<feature type="compositionally biased region" description="Polar residues" evidence="2">
    <location>
        <begin position="323"/>
        <end position="341"/>
    </location>
</feature>
<feature type="region of interest" description="Disordered" evidence="2">
    <location>
        <begin position="323"/>
        <end position="416"/>
    </location>
</feature>
<evidence type="ECO:0000256" key="2">
    <source>
        <dbReference type="SAM" id="MobiDB-lite"/>
    </source>
</evidence>
<feature type="compositionally biased region" description="Low complexity" evidence="2">
    <location>
        <begin position="393"/>
        <end position="412"/>
    </location>
</feature>
<feature type="compositionally biased region" description="Low complexity" evidence="2">
    <location>
        <begin position="1"/>
        <end position="18"/>
    </location>
</feature>
<feature type="region of interest" description="Disordered" evidence="2">
    <location>
        <begin position="203"/>
        <end position="255"/>
    </location>
</feature>
<reference evidence="3" key="1">
    <citation type="journal article" date="2021" name="Genome Biol. Evol.">
        <title>The assembled and annotated genome of the fairy-ring fungus Marasmius oreades.</title>
        <authorList>
            <person name="Hiltunen M."/>
            <person name="Ament-Velasquez S.L."/>
            <person name="Johannesson H."/>
        </authorList>
    </citation>
    <scope>NUCLEOTIDE SEQUENCE</scope>
    <source>
        <strain evidence="3">03SP1</strain>
    </source>
</reference>
<accession>A0A9P7RTJ9</accession>
<feature type="region of interest" description="Disordered" evidence="2">
    <location>
        <begin position="1"/>
        <end position="167"/>
    </location>
</feature>
<sequence length="505" mass="55313">MSQRQQQQQLSQSSSASQIAFPTSRQSIDRRSPVPEAEEAAEEMTSQSQSPVISPGVSPNPSPVRVKFQDRPTQMQADVIEEPSRDAKSSPQLTARPKAVRAETLDPSTYRNAEPVSSDDILFPSRTHGRDHTTEGLGTFLTHKPGASIDCGRPNKLERSDTGASNGSIVAAMRNRYSYSPETPSPPHTKDIPRIPQSVSNLASKYDRPVSPPSARPLPSIDTASRQSRETAYRERERETTVTTNHRSTSNPVSAVAGDDEFTARRRHQQRMEQMVEMEFREKEQELRRREQDIEQRAKELAQARANLLQTVSSLDIAKPRQRQLSFQQGQSGQTYSTNGDTVAFPVPASPRLGATAPMRPHSQYSTSATHLVPPASPRGPYRNRGEECSRDPSATSTTSTSMNSSPVMSTPRTEKKGWMRRLSMPIVAGNAFLEGKKHSSHNSFGGGKGGSISLDSKRNASNTYLRGGIAGEDGRLSGGMTGVKNYELGSGISNISVTNLNSRR</sequence>
<feature type="coiled-coil region" evidence="1">
    <location>
        <begin position="280"/>
        <end position="311"/>
    </location>
</feature>
<dbReference type="RefSeq" id="XP_043005984.1">
    <property type="nucleotide sequence ID" value="XM_043156199.1"/>
</dbReference>
<evidence type="ECO:0000313" key="3">
    <source>
        <dbReference type="EMBL" id="KAG7089514.1"/>
    </source>
</evidence>
<proteinExistence type="predicted"/>
<evidence type="ECO:0000313" key="4">
    <source>
        <dbReference type="Proteomes" id="UP001049176"/>
    </source>
</evidence>
<comment type="caution">
    <text evidence="3">The sequence shown here is derived from an EMBL/GenBank/DDBJ whole genome shotgun (WGS) entry which is preliminary data.</text>
</comment>
<organism evidence="3 4">
    <name type="scientific">Marasmius oreades</name>
    <name type="common">fairy-ring Marasmius</name>
    <dbReference type="NCBI Taxonomy" id="181124"/>
    <lineage>
        <taxon>Eukaryota</taxon>
        <taxon>Fungi</taxon>
        <taxon>Dikarya</taxon>
        <taxon>Basidiomycota</taxon>
        <taxon>Agaricomycotina</taxon>
        <taxon>Agaricomycetes</taxon>
        <taxon>Agaricomycetidae</taxon>
        <taxon>Agaricales</taxon>
        <taxon>Marasmiineae</taxon>
        <taxon>Marasmiaceae</taxon>
        <taxon>Marasmius</taxon>
    </lineage>
</organism>
<dbReference type="EMBL" id="CM032187">
    <property type="protein sequence ID" value="KAG7089514.1"/>
    <property type="molecule type" value="Genomic_DNA"/>
</dbReference>
<dbReference type="Proteomes" id="UP001049176">
    <property type="component" value="Chromosome 7"/>
</dbReference>
<keyword evidence="1" id="KW-0175">Coiled coil</keyword>
<dbReference type="KEGG" id="more:E1B28_011190"/>
<name>A0A9P7RTJ9_9AGAR</name>
<dbReference type="GeneID" id="66080265"/>
<dbReference type="OrthoDB" id="2450055at2759"/>
<keyword evidence="4" id="KW-1185">Reference proteome</keyword>
<feature type="compositionally biased region" description="Basic and acidic residues" evidence="2">
    <location>
        <begin position="227"/>
        <end position="240"/>
    </location>
</feature>